<dbReference type="Proteomes" id="UP000482800">
    <property type="component" value="Unassembled WGS sequence"/>
</dbReference>
<gene>
    <name evidence="1" type="ORF">Phou_016020</name>
</gene>
<organism evidence="1 2">
    <name type="scientific">Phytohabitans houttuyneae</name>
    <dbReference type="NCBI Taxonomy" id="1076126"/>
    <lineage>
        <taxon>Bacteria</taxon>
        <taxon>Bacillati</taxon>
        <taxon>Actinomycetota</taxon>
        <taxon>Actinomycetes</taxon>
        <taxon>Micromonosporales</taxon>
        <taxon>Micromonosporaceae</taxon>
    </lineage>
</organism>
<protein>
    <submittedName>
        <fullName evidence="1">Uncharacterized protein</fullName>
    </submittedName>
</protein>
<reference evidence="1 2" key="1">
    <citation type="submission" date="2020-03" db="EMBL/GenBank/DDBJ databases">
        <title>Whole genome shotgun sequence of Phytohabitans houttuyneae NBRC 108639.</title>
        <authorList>
            <person name="Komaki H."/>
            <person name="Tamura T."/>
        </authorList>
    </citation>
    <scope>NUCLEOTIDE SEQUENCE [LARGE SCALE GENOMIC DNA]</scope>
    <source>
        <strain evidence="1 2">NBRC 108639</strain>
    </source>
</reference>
<dbReference type="RefSeq" id="WP_173054818.1">
    <property type="nucleotide sequence ID" value="NZ_BAABGO010000075.1"/>
</dbReference>
<reference evidence="1 2" key="2">
    <citation type="submission" date="2020-03" db="EMBL/GenBank/DDBJ databases">
        <authorList>
            <person name="Ichikawa N."/>
            <person name="Kimura A."/>
            <person name="Kitahashi Y."/>
            <person name="Uohara A."/>
        </authorList>
    </citation>
    <scope>NUCLEOTIDE SEQUENCE [LARGE SCALE GENOMIC DNA]</scope>
    <source>
        <strain evidence="1 2">NBRC 108639</strain>
    </source>
</reference>
<dbReference type="EMBL" id="BLPF01000001">
    <property type="protein sequence ID" value="GFJ77422.1"/>
    <property type="molecule type" value="Genomic_DNA"/>
</dbReference>
<comment type="caution">
    <text evidence="1">The sequence shown here is derived from an EMBL/GenBank/DDBJ whole genome shotgun (WGS) entry which is preliminary data.</text>
</comment>
<evidence type="ECO:0000313" key="1">
    <source>
        <dbReference type="EMBL" id="GFJ77422.1"/>
    </source>
</evidence>
<proteinExistence type="predicted"/>
<dbReference type="AlphaFoldDB" id="A0A6V8JXH4"/>
<evidence type="ECO:0000313" key="2">
    <source>
        <dbReference type="Proteomes" id="UP000482800"/>
    </source>
</evidence>
<name>A0A6V8JXH4_9ACTN</name>
<sequence length="52" mass="5826">MDMPVRASRRIATCRSIIDIDIDIYLDLDLDRLASDPPMLASDQVAPKLPDI</sequence>
<keyword evidence="2" id="KW-1185">Reference proteome</keyword>
<accession>A0A6V8JXH4</accession>